<evidence type="ECO:0000259" key="12">
    <source>
        <dbReference type="SMART" id="SM00382"/>
    </source>
</evidence>
<comment type="function">
    <text evidence="11">A helicase/nuclease that prepares dsDNA breaks (DSB) for recombinational DNA repair. Binds to DSBs and unwinds DNA via a highly rapid and processive ATP-dependent bidirectional helicase activity. Unwinds dsDNA until it encounters a Chi (crossover hotspot instigator) sequence from the 3' direction. Cuts ssDNA a few nucleotides 3' to the Chi site. The properties and activities of the enzyme are changed at Chi. The Chi-altered holoenzyme produces a long 3'-ssDNA overhang and facilitates RecA-binding to the ssDNA for homologous DNA recombination and repair. Holoenzyme degrades any linearized DNA that is unable to undergo homologous recombination. In the holoenzyme this subunit has ssDNA-dependent ATPase and 5'-3' helicase activity. When added to pre-assembled RecBC greatly stimulates nuclease activity and augments holoenzyme processivity. Negatively regulates the RecA-loading ability of RecBCD.</text>
</comment>
<evidence type="ECO:0000313" key="14">
    <source>
        <dbReference type="Proteomes" id="UP000323632"/>
    </source>
</evidence>
<evidence type="ECO:0000256" key="2">
    <source>
        <dbReference type="ARBA" id="ARBA00022741"/>
    </source>
</evidence>
<dbReference type="InterPro" id="IPR027417">
    <property type="entry name" value="P-loop_NTPase"/>
</dbReference>
<proteinExistence type="inferred from homology"/>
<keyword evidence="6 11" id="KW-0269">Exonuclease</keyword>
<comment type="similarity">
    <text evidence="11">Belongs to the RecD family.</text>
</comment>
<name>A0A5M6CSA8_9BACT</name>
<dbReference type="EC" id="5.6.2.3" evidence="11"/>
<keyword evidence="1 11" id="KW-0540">Nuclease</keyword>
<keyword evidence="9 11" id="KW-0234">DNA repair</keyword>
<evidence type="ECO:0000256" key="1">
    <source>
        <dbReference type="ARBA" id="ARBA00022722"/>
    </source>
</evidence>
<dbReference type="GO" id="GO:0005524">
    <property type="term" value="F:ATP binding"/>
    <property type="evidence" value="ECO:0007669"/>
    <property type="project" value="UniProtKB-UniRule"/>
</dbReference>
<dbReference type="InterPro" id="IPR027785">
    <property type="entry name" value="UvrD-like_helicase_C"/>
</dbReference>
<evidence type="ECO:0000256" key="9">
    <source>
        <dbReference type="ARBA" id="ARBA00023204"/>
    </source>
</evidence>
<comment type="subunit">
    <text evidence="11">Heterotrimer of RecB, RecC and RecD. All subunits contribute to DNA-binding.</text>
</comment>
<keyword evidence="7 11" id="KW-0067">ATP-binding</keyword>
<dbReference type="InterPro" id="IPR003593">
    <property type="entry name" value="AAA+_ATPase"/>
</dbReference>
<comment type="miscellaneous">
    <text evidence="11">In the RecBCD complex, RecB has a slow 3'-5' helicase, an exonuclease activity and loads RecA onto ssDNA, RecD has a fast 5'-3' helicase activity, while RecC stimulates the ATPase and processivity of the RecB helicase and contributes to recognition of the Chi site.</text>
</comment>
<accession>A0A5M6CSA8</accession>
<comment type="caution">
    <text evidence="13">The sequence shown here is derived from an EMBL/GenBank/DDBJ whole genome shotgun (WGS) entry which is preliminary data.</text>
</comment>
<dbReference type="InterPro" id="IPR050534">
    <property type="entry name" value="Coronavir_polyprotein_1ab"/>
</dbReference>
<dbReference type="SMART" id="SM00382">
    <property type="entry name" value="AAA"/>
    <property type="match status" value="1"/>
</dbReference>
<feature type="domain" description="AAA+ ATPase" evidence="12">
    <location>
        <begin position="149"/>
        <end position="303"/>
    </location>
</feature>
<keyword evidence="14" id="KW-1185">Reference proteome</keyword>
<dbReference type="InterPro" id="IPR006344">
    <property type="entry name" value="RecD"/>
</dbReference>
<dbReference type="HAMAP" id="MF_01487">
    <property type="entry name" value="RecD"/>
    <property type="match status" value="1"/>
</dbReference>
<keyword evidence="8 11" id="KW-0238">DNA-binding</keyword>
<dbReference type="GO" id="GO:0003677">
    <property type="term" value="F:DNA binding"/>
    <property type="evidence" value="ECO:0007669"/>
    <property type="project" value="UniProtKB-UniRule"/>
</dbReference>
<evidence type="ECO:0000256" key="4">
    <source>
        <dbReference type="ARBA" id="ARBA00022801"/>
    </source>
</evidence>
<dbReference type="GO" id="GO:0009338">
    <property type="term" value="C:exodeoxyribonuclease V complex"/>
    <property type="evidence" value="ECO:0007669"/>
    <property type="project" value="InterPro"/>
</dbReference>
<keyword evidence="5 11" id="KW-0347">Helicase</keyword>
<keyword evidence="2 11" id="KW-0547">Nucleotide-binding</keyword>
<keyword evidence="10 11" id="KW-0413">Isomerase</keyword>
<dbReference type="GO" id="GO:0016887">
    <property type="term" value="F:ATP hydrolysis activity"/>
    <property type="evidence" value="ECO:0007669"/>
    <property type="project" value="RHEA"/>
</dbReference>
<evidence type="ECO:0000256" key="5">
    <source>
        <dbReference type="ARBA" id="ARBA00022806"/>
    </source>
</evidence>
<dbReference type="CDD" id="cd18809">
    <property type="entry name" value="SF1_C_RecD"/>
    <property type="match status" value="1"/>
</dbReference>
<dbReference type="EMBL" id="VWSH01000001">
    <property type="protein sequence ID" value="KAA5536842.1"/>
    <property type="molecule type" value="Genomic_DNA"/>
</dbReference>
<evidence type="ECO:0000256" key="8">
    <source>
        <dbReference type="ARBA" id="ARBA00023125"/>
    </source>
</evidence>
<dbReference type="CDD" id="cd17933">
    <property type="entry name" value="DEXSc_RecD-like"/>
    <property type="match status" value="1"/>
</dbReference>
<dbReference type="Pfam" id="PF13538">
    <property type="entry name" value="UvrD_C_2"/>
    <property type="match status" value="1"/>
</dbReference>
<dbReference type="SUPFAM" id="SSF52540">
    <property type="entry name" value="P-loop containing nucleoside triphosphate hydrolases"/>
    <property type="match status" value="1"/>
</dbReference>
<evidence type="ECO:0000256" key="3">
    <source>
        <dbReference type="ARBA" id="ARBA00022763"/>
    </source>
</evidence>
<comment type="catalytic activity">
    <reaction evidence="11">
        <text>ATP + H2O = ADP + phosphate + H(+)</text>
        <dbReference type="Rhea" id="RHEA:13065"/>
        <dbReference type="ChEBI" id="CHEBI:15377"/>
        <dbReference type="ChEBI" id="CHEBI:15378"/>
        <dbReference type="ChEBI" id="CHEBI:30616"/>
        <dbReference type="ChEBI" id="CHEBI:43474"/>
        <dbReference type="ChEBI" id="CHEBI:456216"/>
        <dbReference type="EC" id="5.6.2.3"/>
    </reaction>
</comment>
<dbReference type="RefSeq" id="WP_150031419.1">
    <property type="nucleotide sequence ID" value="NZ_VWSH01000001.1"/>
</dbReference>
<dbReference type="GO" id="GO:0043139">
    <property type="term" value="F:5'-3' DNA helicase activity"/>
    <property type="evidence" value="ECO:0007669"/>
    <property type="project" value="UniProtKB-UniRule"/>
</dbReference>
<dbReference type="Gene3D" id="1.10.10.1020">
    <property type="entry name" value="RecBCD complex, subunit RecD, N-terminal domain"/>
    <property type="match status" value="1"/>
</dbReference>
<dbReference type="Gene3D" id="3.40.50.300">
    <property type="entry name" value="P-loop containing nucleotide triphosphate hydrolases"/>
    <property type="match status" value="3"/>
</dbReference>
<feature type="binding site" evidence="11">
    <location>
        <begin position="157"/>
        <end position="164"/>
    </location>
    <ligand>
        <name>ATP</name>
        <dbReference type="ChEBI" id="CHEBI:30616"/>
    </ligand>
</feature>
<organism evidence="13 14">
    <name type="scientific">Taibaiella lutea</name>
    <dbReference type="NCBI Taxonomy" id="2608001"/>
    <lineage>
        <taxon>Bacteria</taxon>
        <taxon>Pseudomonadati</taxon>
        <taxon>Bacteroidota</taxon>
        <taxon>Chitinophagia</taxon>
        <taxon>Chitinophagales</taxon>
        <taxon>Chitinophagaceae</taxon>
        <taxon>Taibaiella</taxon>
    </lineage>
</organism>
<dbReference type="PANTHER" id="PTHR43788:SF6">
    <property type="entry name" value="DNA HELICASE B"/>
    <property type="match status" value="1"/>
</dbReference>
<keyword evidence="3 11" id="KW-0227">DNA damage</keyword>
<evidence type="ECO:0000256" key="7">
    <source>
        <dbReference type="ARBA" id="ARBA00022840"/>
    </source>
</evidence>
<dbReference type="GO" id="GO:0008854">
    <property type="term" value="F:exodeoxyribonuclease V activity"/>
    <property type="evidence" value="ECO:0007669"/>
    <property type="project" value="InterPro"/>
</dbReference>
<protein>
    <recommendedName>
        <fullName evidence="11">RecBCD enzyme subunit RecD</fullName>
        <ecNumber evidence="11">5.6.2.3</ecNumber>
    </recommendedName>
    <alternativeName>
        <fullName evidence="11">DNA 5'-3' helicase subunit RecD</fullName>
    </alternativeName>
    <alternativeName>
        <fullName evidence="11">Exonuclease V subunit RecD</fullName>
        <shortName evidence="11">ExoV subunit RecD</shortName>
    </alternativeName>
    <alternativeName>
        <fullName evidence="11">Helicase/nuclease RecBCD subunit RecD</fullName>
    </alternativeName>
</protein>
<dbReference type="Pfam" id="PF13245">
    <property type="entry name" value="AAA_19"/>
    <property type="match status" value="1"/>
</dbReference>
<gene>
    <name evidence="11 13" type="primary">recD</name>
    <name evidence="13" type="ORF">F0919_03995</name>
</gene>
<reference evidence="13 14" key="1">
    <citation type="submission" date="2019-09" db="EMBL/GenBank/DDBJ databases">
        <title>Genome sequence and assembly of Taibaiella sp.</title>
        <authorList>
            <person name="Chhetri G."/>
        </authorList>
    </citation>
    <scope>NUCLEOTIDE SEQUENCE [LARGE SCALE GENOMIC DNA]</scope>
    <source>
        <strain evidence="13 14">KVB11</strain>
    </source>
</reference>
<dbReference type="AlphaFoldDB" id="A0A5M6CSA8"/>
<dbReference type="InterPro" id="IPR041851">
    <property type="entry name" value="RecD_N_sf"/>
</dbReference>
<evidence type="ECO:0000313" key="13">
    <source>
        <dbReference type="EMBL" id="KAA5536842.1"/>
    </source>
</evidence>
<dbReference type="Proteomes" id="UP000323632">
    <property type="component" value="Unassembled WGS sequence"/>
</dbReference>
<evidence type="ECO:0000256" key="6">
    <source>
        <dbReference type="ARBA" id="ARBA00022839"/>
    </source>
</evidence>
<dbReference type="GO" id="GO:0000724">
    <property type="term" value="P:double-strand break repair via homologous recombination"/>
    <property type="evidence" value="ECO:0007669"/>
    <property type="project" value="UniProtKB-UniRule"/>
</dbReference>
<dbReference type="GO" id="GO:0017116">
    <property type="term" value="F:single-stranded DNA helicase activity"/>
    <property type="evidence" value="ECO:0007669"/>
    <property type="project" value="TreeGrafter"/>
</dbReference>
<dbReference type="PANTHER" id="PTHR43788">
    <property type="entry name" value="DNA2/NAM7 HELICASE FAMILY MEMBER"/>
    <property type="match status" value="1"/>
</dbReference>
<dbReference type="NCBIfam" id="TIGR01447">
    <property type="entry name" value="recD"/>
    <property type="match status" value="1"/>
</dbReference>
<evidence type="ECO:0000256" key="10">
    <source>
        <dbReference type="ARBA" id="ARBA00023235"/>
    </source>
</evidence>
<keyword evidence="4 11" id="KW-0378">Hydrolase</keyword>
<sequence length="599" mass="67730">MATLNDVHQQFAEYFKEPALKPYLYLLSQKMSEGHICIDETDLNAGILPESYPDKNLSLEKIAQHPLVTTKTEYKPFVLNGERFYMQRYFVYETQVLSKIKELAASSAMQYEQRMQQLLGLKQLVQQLFTDNKTAQTDWQLVAVLVALLQDFTIITGGPGTGKTTTVAKILTLMFTMHPSLKVAMVAPTGKAAARMSESLMKTQATASDDIKSNFARLKSSTIHRLLGWQQGTPYFRHNAENHLPYDLIIVDESSMIDVALFAKLLQAIGKGTRVILLGDKDQLASVEAGSLFGDLCNAVNPLNHFSESWRSFINQFITDDDRKIPKERMGGNIEHPLFRHIIELQHSYRFDGNKGIGKIARAVIQNDEKILERFLEERKDEQVLIDQLYKEQVFLKFIEGYKAIITEKSLFDEDGIIAALNNLGNLRILCALNEGDQGVYQMNARVEAYLAREKGIQPNDIFYEHRPIMITKNNYTLGLYNGDVGILRKDKNNVMKAWFLQSGENGTVSLKSVLPGFIMHMETVYAMTIHKSQGSEFNNVLVVLPKQQSGHILTRELVYTAITRAKEKVVIQADKEVLLAAAKAQVKRGSGIIERLQE</sequence>
<evidence type="ECO:0000256" key="11">
    <source>
        <dbReference type="HAMAP-Rule" id="MF_01487"/>
    </source>
</evidence>